<evidence type="ECO:0000256" key="1">
    <source>
        <dbReference type="SAM" id="SignalP"/>
    </source>
</evidence>
<evidence type="ECO:0000313" key="2">
    <source>
        <dbReference type="EMBL" id="CAA9280846.1"/>
    </source>
</evidence>
<accession>A0A6J4JKD4</accession>
<sequence>MNLLINRPVLFVLLLLSVFACDNPNDLGTTYNGDLINTAYTETEPITAATVLVKDSIIAKNKGNLLAGVFTNEKFGTTTAKAYLEIGPSGGSIATGSTLDSIVLALDYDEAYGDTTTNYTLEVRELTKSFEANKTYYTNNNNELTYTTALGTATFIPKPKQTISKEITNAQGTKVTVKTSVPLRIKLNNELGQRIMSLPTTTLGNPTEFAKVFKGVVLVPGATNKAALGFAPDGALPNADSTYLRIYYKAADGKKQKYDLLISNATGGNNRFNEIISDPTGTALAALQKTGDSVAVTAANETYLQESTGLLTKITFPDLDKWQSRPGNENSAIIRAELIIPVKENGTSSPAPLAYLAPTTKNNRILRDANLAPRILLEDPLIKNLTGSNPNVATPAVIRYDKDKKAYIGNITQYVQSIVYQRPFIALGGVEYLISKSLVLVPTSGGGILESSGLHQSVLQVNGTDRIKLRIYFSRIN</sequence>
<dbReference type="EMBL" id="CADCTJ010001032">
    <property type="protein sequence ID" value="CAA9280846.1"/>
    <property type="molecule type" value="Genomic_DNA"/>
</dbReference>
<reference evidence="2" key="1">
    <citation type="submission" date="2020-02" db="EMBL/GenBank/DDBJ databases">
        <authorList>
            <person name="Meier V. D."/>
        </authorList>
    </citation>
    <scope>NUCLEOTIDE SEQUENCE</scope>
    <source>
        <strain evidence="2">AVDCRST_MAG95</strain>
    </source>
</reference>
<dbReference type="InterPro" id="IPR025366">
    <property type="entry name" value="DUF4270"/>
</dbReference>
<dbReference type="AlphaFoldDB" id="A0A6J4JKD4"/>
<gene>
    <name evidence="2" type="ORF">AVDCRST_MAG95-3293</name>
</gene>
<organism evidence="2">
    <name type="scientific">uncultured Adhaeribacter sp</name>
    <dbReference type="NCBI Taxonomy" id="448109"/>
    <lineage>
        <taxon>Bacteria</taxon>
        <taxon>Pseudomonadati</taxon>
        <taxon>Bacteroidota</taxon>
        <taxon>Cytophagia</taxon>
        <taxon>Cytophagales</taxon>
        <taxon>Hymenobacteraceae</taxon>
        <taxon>Adhaeribacter</taxon>
        <taxon>environmental samples</taxon>
    </lineage>
</organism>
<dbReference type="Pfam" id="PF14092">
    <property type="entry name" value="DUF4270"/>
    <property type="match status" value="1"/>
</dbReference>
<protein>
    <recommendedName>
        <fullName evidence="3">DUF4270 domain-containing protein</fullName>
    </recommendedName>
</protein>
<keyword evidence="1" id="KW-0732">Signal</keyword>
<feature type="signal peptide" evidence="1">
    <location>
        <begin position="1"/>
        <end position="20"/>
    </location>
</feature>
<dbReference type="PROSITE" id="PS51257">
    <property type="entry name" value="PROKAR_LIPOPROTEIN"/>
    <property type="match status" value="1"/>
</dbReference>
<feature type="chain" id="PRO_5026901224" description="DUF4270 domain-containing protein" evidence="1">
    <location>
        <begin position="21"/>
        <end position="477"/>
    </location>
</feature>
<proteinExistence type="predicted"/>
<evidence type="ECO:0008006" key="3">
    <source>
        <dbReference type="Google" id="ProtNLM"/>
    </source>
</evidence>
<name>A0A6J4JKD4_9BACT</name>